<dbReference type="Proteomes" id="UP000472270">
    <property type="component" value="Unassembled WGS sequence"/>
</dbReference>
<evidence type="ECO:0000313" key="3">
    <source>
        <dbReference type="Proteomes" id="UP000472270"/>
    </source>
</evidence>
<reference evidence="2" key="2">
    <citation type="submission" date="2025-09" db="UniProtKB">
        <authorList>
            <consortium name="Ensembl"/>
        </authorList>
    </citation>
    <scope>IDENTIFICATION</scope>
</reference>
<dbReference type="GO" id="GO:0004672">
    <property type="term" value="F:protein kinase activity"/>
    <property type="evidence" value="ECO:0007669"/>
    <property type="project" value="InterPro"/>
</dbReference>
<name>A0A673MZQ9_9TELE</name>
<dbReference type="PANTHER" id="PTHR46240:SF1">
    <property type="entry name" value="SERINE_THREONINE-PROTEIN KINASE ULK4"/>
    <property type="match status" value="1"/>
</dbReference>
<dbReference type="InterPro" id="IPR045906">
    <property type="entry name" value="ULK4"/>
</dbReference>
<evidence type="ECO:0000259" key="1">
    <source>
        <dbReference type="PROSITE" id="PS50011"/>
    </source>
</evidence>
<keyword evidence="3" id="KW-1185">Reference proteome</keyword>
<gene>
    <name evidence="2" type="primary">LOC107723070</name>
</gene>
<organism evidence="2 3">
    <name type="scientific">Sinocyclocheilus rhinocerous</name>
    <dbReference type="NCBI Taxonomy" id="307959"/>
    <lineage>
        <taxon>Eukaryota</taxon>
        <taxon>Metazoa</taxon>
        <taxon>Chordata</taxon>
        <taxon>Craniata</taxon>
        <taxon>Vertebrata</taxon>
        <taxon>Euteleostomi</taxon>
        <taxon>Actinopterygii</taxon>
        <taxon>Neopterygii</taxon>
        <taxon>Teleostei</taxon>
        <taxon>Ostariophysi</taxon>
        <taxon>Cypriniformes</taxon>
        <taxon>Cyprinidae</taxon>
        <taxon>Cyprininae</taxon>
        <taxon>Sinocyclocheilus</taxon>
    </lineage>
</organism>
<dbReference type="GO" id="GO:0005524">
    <property type="term" value="F:ATP binding"/>
    <property type="evidence" value="ECO:0007669"/>
    <property type="project" value="InterPro"/>
</dbReference>
<sequence length="414" mass="46331">MENFILYEEIGRGSRSVVYKGRRKGCIHFVAIICSDKSKRPELTNHVCTSTIVKLFVLSNVLKIMCFFNLKPHKHISLHQIHKLMFFLATSYDPFKILLDGPGTLKYSNFCLAKAQGESLEEFFSLVMAEETGAGDSKENIISPRNIKNRIKGSPVYCAPEVLRGADTSVCSDLWALGCILFEMFTGKPAFVSENMTGLVDLILNEDPPPLRQKGLTPQLKDIVLFLSVPFLKKHLVTYFLFKNLLSHSPVQSLRESSVMVEEQSDMNGSIKSLLYTDSDLTVTPIMDNPKILKTSPVRFDPKTLCVSAHSGKLEDLDWSQFLQQVCAVLESVDQAGSANATAPRTKLNLLCYLCTVCNHRETATRLIHSQLLSAVKSTQLDNTNLGQPITKQCLILFSMWCKKVTLAIKEKNT</sequence>
<dbReference type="Gene3D" id="1.10.510.10">
    <property type="entry name" value="Transferase(Phosphotransferase) domain 1"/>
    <property type="match status" value="1"/>
</dbReference>
<dbReference type="AlphaFoldDB" id="A0A673MZQ9"/>
<accession>A0A673MZQ9</accession>
<dbReference type="Ensembl" id="ENSSRHT00000098978.1">
    <property type="protein sequence ID" value="ENSSRHP00000096363.1"/>
    <property type="gene ID" value="ENSSRHG00000047329.1"/>
</dbReference>
<dbReference type="SMART" id="SM00220">
    <property type="entry name" value="S_TKc"/>
    <property type="match status" value="1"/>
</dbReference>
<feature type="domain" description="Protein kinase" evidence="1">
    <location>
        <begin position="1"/>
        <end position="251"/>
    </location>
</feature>
<evidence type="ECO:0000313" key="2">
    <source>
        <dbReference type="Ensembl" id="ENSSRHP00000096363.1"/>
    </source>
</evidence>
<dbReference type="PANTHER" id="PTHR46240">
    <property type="entry name" value="SER/THR PROTEIN KINASE ULK4"/>
    <property type="match status" value="1"/>
</dbReference>
<dbReference type="InterPro" id="IPR000719">
    <property type="entry name" value="Prot_kinase_dom"/>
</dbReference>
<dbReference type="Pfam" id="PF00069">
    <property type="entry name" value="Pkinase"/>
    <property type="match status" value="1"/>
</dbReference>
<dbReference type="InterPro" id="IPR011009">
    <property type="entry name" value="Kinase-like_dom_sf"/>
</dbReference>
<dbReference type="PROSITE" id="PS50011">
    <property type="entry name" value="PROTEIN_KINASE_DOM"/>
    <property type="match status" value="1"/>
</dbReference>
<proteinExistence type="predicted"/>
<protein>
    <submittedName>
        <fullName evidence="2">Serine/threonine-protein kinase ULK4-like</fullName>
    </submittedName>
</protein>
<dbReference type="SUPFAM" id="SSF56112">
    <property type="entry name" value="Protein kinase-like (PK-like)"/>
    <property type="match status" value="1"/>
</dbReference>
<reference evidence="2" key="1">
    <citation type="submission" date="2025-08" db="UniProtKB">
        <authorList>
            <consortium name="Ensembl"/>
        </authorList>
    </citation>
    <scope>IDENTIFICATION</scope>
</reference>